<dbReference type="Gene3D" id="3.40.630.10">
    <property type="entry name" value="Zn peptidases"/>
    <property type="match status" value="1"/>
</dbReference>
<dbReference type="InterPro" id="IPR002933">
    <property type="entry name" value="Peptidase_M20"/>
</dbReference>
<reference evidence="5 6" key="1">
    <citation type="submission" date="2018-11" db="EMBL/GenBank/DDBJ databases">
        <title>The genome draft of YIM 96095.</title>
        <authorList>
            <person name="Tang S.-K."/>
            <person name="Chunyu W.-X."/>
            <person name="Feng Y.-Z."/>
        </authorList>
    </citation>
    <scope>NUCLEOTIDE SEQUENCE [LARGE SCALE GENOMIC DNA]</scope>
    <source>
        <strain evidence="5 6">YIM 96095</strain>
    </source>
</reference>
<keyword evidence="6" id="KW-1185">Reference proteome</keyword>
<dbReference type="SUPFAM" id="SSF55031">
    <property type="entry name" value="Bacterial exopeptidase dimerisation domain"/>
    <property type="match status" value="1"/>
</dbReference>
<evidence type="ECO:0000256" key="1">
    <source>
        <dbReference type="ARBA" id="ARBA00006153"/>
    </source>
</evidence>
<dbReference type="PANTHER" id="PTHR32494:SF5">
    <property type="entry name" value="ALLANTOATE AMIDOHYDROLASE"/>
    <property type="match status" value="1"/>
</dbReference>
<feature type="binding site" evidence="3">
    <location>
        <position position="87"/>
    </location>
    <ligand>
        <name>Zn(2+)</name>
        <dbReference type="ChEBI" id="CHEBI:29105"/>
        <label>1</label>
    </ligand>
</feature>
<dbReference type="RefSeq" id="WP_123200886.1">
    <property type="nucleotide sequence ID" value="NZ_RJMB01000007.1"/>
</dbReference>
<feature type="binding site" evidence="3">
    <location>
        <position position="87"/>
    </location>
    <ligand>
        <name>Zn(2+)</name>
        <dbReference type="ChEBI" id="CHEBI:29105"/>
        <label>2</label>
    </ligand>
</feature>
<dbReference type="GO" id="GO:0016813">
    <property type="term" value="F:hydrolase activity, acting on carbon-nitrogen (but not peptide) bonds, in linear amidines"/>
    <property type="evidence" value="ECO:0007669"/>
    <property type="project" value="InterPro"/>
</dbReference>
<dbReference type="Proteomes" id="UP000269198">
    <property type="component" value="Unassembled WGS sequence"/>
</dbReference>
<dbReference type="Gene3D" id="3.30.70.360">
    <property type="match status" value="1"/>
</dbReference>
<evidence type="ECO:0000313" key="5">
    <source>
        <dbReference type="EMBL" id="RNL85232.1"/>
    </source>
</evidence>
<feature type="binding site" evidence="4">
    <location>
        <position position="212"/>
    </location>
    <ligand>
        <name>allantoate</name>
        <dbReference type="ChEBI" id="CHEBI:17536"/>
    </ligand>
</feature>
<feature type="binding site" evidence="4">
    <location>
        <position position="283"/>
    </location>
    <ligand>
        <name>allantoate</name>
        <dbReference type="ChEBI" id="CHEBI:17536"/>
    </ligand>
</feature>
<evidence type="ECO:0000256" key="4">
    <source>
        <dbReference type="PIRSR" id="PIRSR001235-2"/>
    </source>
</evidence>
<comment type="similarity">
    <text evidence="1">Belongs to the peptidase M20 family.</text>
</comment>
<gene>
    <name evidence="5" type="ORF">EFW17_09075</name>
</gene>
<dbReference type="SUPFAM" id="SSF53187">
    <property type="entry name" value="Zn-dependent exopeptidases"/>
    <property type="match status" value="1"/>
</dbReference>
<dbReference type="OrthoDB" id="9808195at2"/>
<dbReference type="PIRSF" id="PIRSF001235">
    <property type="entry name" value="Amidase_carbamoylase"/>
    <property type="match status" value="1"/>
</dbReference>
<evidence type="ECO:0000313" key="6">
    <source>
        <dbReference type="Proteomes" id="UP000269198"/>
    </source>
</evidence>
<dbReference type="CDD" id="cd03884">
    <property type="entry name" value="M20_bAS"/>
    <property type="match status" value="1"/>
</dbReference>
<dbReference type="PANTHER" id="PTHR32494">
    <property type="entry name" value="ALLANTOATE DEIMINASE-RELATED"/>
    <property type="match status" value="1"/>
</dbReference>
<feature type="binding site" evidence="3">
    <location>
        <position position="377"/>
    </location>
    <ligand>
        <name>Zn(2+)</name>
        <dbReference type="ChEBI" id="CHEBI:29105"/>
        <label>2</label>
    </ligand>
</feature>
<dbReference type="InterPro" id="IPR036264">
    <property type="entry name" value="Bact_exopeptidase_dim_dom"/>
</dbReference>
<dbReference type="NCBIfam" id="TIGR01879">
    <property type="entry name" value="hydantase"/>
    <property type="match status" value="1"/>
</dbReference>
<feature type="binding site" evidence="3">
    <location>
        <position position="187"/>
    </location>
    <ligand>
        <name>Zn(2+)</name>
        <dbReference type="ChEBI" id="CHEBI:29105"/>
        <label>1</label>
    </ligand>
</feature>
<keyword evidence="2 5" id="KW-0378">Hydrolase</keyword>
<name>A0A3N0EBK2_9ACTN</name>
<accession>A0A3N0EBK2</accession>
<evidence type="ECO:0000256" key="3">
    <source>
        <dbReference type="PIRSR" id="PIRSR001235-1"/>
    </source>
</evidence>
<organism evidence="5 6">
    <name type="scientific">Halostreptopolyspora alba</name>
    <dbReference type="NCBI Taxonomy" id="2487137"/>
    <lineage>
        <taxon>Bacteria</taxon>
        <taxon>Bacillati</taxon>
        <taxon>Actinomycetota</taxon>
        <taxon>Actinomycetes</taxon>
        <taxon>Streptosporangiales</taxon>
        <taxon>Nocardiopsidaceae</taxon>
        <taxon>Halostreptopolyspora</taxon>
    </lineage>
</organism>
<comment type="caution">
    <text evidence="5">The sequence shown here is derived from an EMBL/GenBank/DDBJ whole genome shotgun (WGS) entry which is preliminary data.</text>
</comment>
<feature type="binding site" evidence="4">
    <location>
        <position position="270"/>
    </location>
    <ligand>
        <name>allantoate</name>
        <dbReference type="ChEBI" id="CHEBI:17536"/>
    </ligand>
</feature>
<dbReference type="EMBL" id="RJMB01000007">
    <property type="protein sequence ID" value="RNL85232.1"/>
    <property type="molecule type" value="Genomic_DNA"/>
</dbReference>
<dbReference type="InterPro" id="IPR010158">
    <property type="entry name" value="Amidase_Cbmase"/>
</dbReference>
<feature type="binding site" evidence="3">
    <location>
        <position position="76"/>
    </location>
    <ligand>
        <name>Zn(2+)</name>
        <dbReference type="ChEBI" id="CHEBI:29105"/>
        <label>1</label>
    </ligand>
</feature>
<comment type="cofactor">
    <cofactor evidence="3">
        <name>Zn(2+)</name>
        <dbReference type="ChEBI" id="CHEBI:29105"/>
    </cofactor>
    <text evidence="3">Binds 2 Zn(2+) ions per subunit.</text>
</comment>
<keyword evidence="3" id="KW-0479">Metal-binding</keyword>
<dbReference type="GO" id="GO:0046872">
    <property type="term" value="F:metal ion binding"/>
    <property type="evidence" value="ECO:0007669"/>
    <property type="project" value="UniProtKB-KW"/>
</dbReference>
<evidence type="ECO:0000256" key="2">
    <source>
        <dbReference type="ARBA" id="ARBA00022801"/>
    </source>
</evidence>
<dbReference type="NCBIfam" id="NF006770">
    <property type="entry name" value="PRK09290.1-4"/>
    <property type="match status" value="1"/>
</dbReference>
<protein>
    <submittedName>
        <fullName evidence="5">Allantoate amidohydrolase</fullName>
    </submittedName>
</protein>
<sequence>MTATFDALWTELAPIGRNRATGGYQRLSWSPADTEARSWFAQAAAARGLDVAPDRNGNLWAWWGEPGAGAVVTGSHLDSVPDGGAFDGPLGVVGALAAVEELHRRGVRPRRPLAVVVFVEEEGGRFGVPCLGSRLLTGAITPDRAAALTDTDGTSWARAMAESGFAPERMGPEPDLLGHIGAFVELHIEQGRSLAHIGRPVGVADTVWPHGRWRMEFSGRPDHAGTTRLDDRHDPMLPFAHTVTAARSVAEAHGAVATVGKAVSKPNCANAIPSKVRAWLDARAPDEATLRAVVDGVDAEARRSSVEHGVFLASFKESSTPVVRFDSGLRDRIATIVGGANGPAPVLDTGAGHDAGVLAAAVPTAMLFVRNPTGISHAPGEYADTADCHAGVQALTTTLADLLTEDPG</sequence>
<dbReference type="Pfam" id="PF01546">
    <property type="entry name" value="Peptidase_M20"/>
    <property type="match status" value="1"/>
</dbReference>
<proteinExistence type="inferred from homology"/>
<feature type="binding site" evidence="3">
    <location>
        <position position="122"/>
    </location>
    <ligand>
        <name>Zn(2+)</name>
        <dbReference type="ChEBI" id="CHEBI:29105"/>
        <label>2</label>
    </ligand>
</feature>
<dbReference type="AlphaFoldDB" id="A0A3N0EBK2"/>
<keyword evidence="3" id="KW-0862">Zinc</keyword>